<dbReference type="RefSeq" id="WP_104206305.1">
    <property type="nucleotide sequence ID" value="NZ_PHHC01000029.1"/>
</dbReference>
<dbReference type="EMBL" id="PHHC01000029">
    <property type="protein sequence ID" value="PPE06372.1"/>
    <property type="molecule type" value="Genomic_DNA"/>
</dbReference>
<name>A0A2S5RGM6_9PROT</name>
<dbReference type="AlphaFoldDB" id="A0A2S5RGM6"/>
<feature type="transmembrane region" description="Helical" evidence="1">
    <location>
        <begin position="210"/>
        <end position="235"/>
    </location>
</feature>
<gene>
    <name evidence="2" type="ORF">HCUR_00130</name>
</gene>
<evidence type="ECO:0000313" key="2">
    <source>
        <dbReference type="EMBL" id="PPE06372.1"/>
    </source>
</evidence>
<protein>
    <submittedName>
        <fullName evidence="2">Uncharacterized protein</fullName>
    </submittedName>
</protein>
<reference evidence="2 3" key="1">
    <citation type="submission" date="2017-11" db="EMBL/GenBank/DDBJ databases">
        <title>Comparative genomic analysis of Holospora spp., intranuclear symbionts of paramecia.</title>
        <authorList>
            <person name="Garushyants S.K."/>
            <person name="Beliavskaya A."/>
            <person name="Malko D.B."/>
            <person name="Logacheva M.D."/>
            <person name="Rautian M.S."/>
            <person name="Gelfand M.S."/>
        </authorList>
    </citation>
    <scope>NUCLEOTIDE SEQUENCE [LARGE SCALE GENOMIC DNA]</scope>
    <source>
        <strain evidence="3">02AZ16</strain>
    </source>
</reference>
<keyword evidence="1" id="KW-0812">Transmembrane</keyword>
<dbReference type="Proteomes" id="UP000239425">
    <property type="component" value="Unassembled WGS sequence"/>
</dbReference>
<dbReference type="OrthoDB" id="8502352at2"/>
<evidence type="ECO:0000313" key="3">
    <source>
        <dbReference type="Proteomes" id="UP000239425"/>
    </source>
</evidence>
<keyword evidence="1" id="KW-0472">Membrane</keyword>
<keyword evidence="1" id="KW-1133">Transmembrane helix</keyword>
<keyword evidence="3" id="KW-1185">Reference proteome</keyword>
<sequence>MKNYTCLQDVLDDLYETQEIDAGEKYWKEAIKKFATKEGLLKALSHYFELWDREERDRDYLRELLSLEGQKASWCFYYLFEALSSLKDPSFIPQVMRYFLPSGKEVDHWGMEDIWTEMMLQTVADSDLGPTYMHWIMRSLHLLHPGARWAASYFIFNMIYHTFDDMTSGQFPDLPVVDALPLGKRDLVLSLLDEKIERYKQSLEEKKKKILNNVLICITLFTYMLFAFFTSSFVFSSRHINTTLVNI</sequence>
<comment type="caution">
    <text evidence="2">The sequence shown here is derived from an EMBL/GenBank/DDBJ whole genome shotgun (WGS) entry which is preliminary data.</text>
</comment>
<organism evidence="2 3">
    <name type="scientific">Holospora curviuscula</name>
    <dbReference type="NCBI Taxonomy" id="1082868"/>
    <lineage>
        <taxon>Bacteria</taxon>
        <taxon>Pseudomonadati</taxon>
        <taxon>Pseudomonadota</taxon>
        <taxon>Alphaproteobacteria</taxon>
        <taxon>Holosporales</taxon>
        <taxon>Holosporaceae</taxon>
        <taxon>Holospora</taxon>
    </lineage>
</organism>
<accession>A0A2S5RGM6</accession>
<proteinExistence type="predicted"/>
<evidence type="ECO:0000256" key="1">
    <source>
        <dbReference type="SAM" id="Phobius"/>
    </source>
</evidence>